<evidence type="ECO:0000313" key="2">
    <source>
        <dbReference type="EMBL" id="EME76988.1"/>
    </source>
</evidence>
<feature type="compositionally biased region" description="Polar residues" evidence="1">
    <location>
        <begin position="692"/>
        <end position="706"/>
    </location>
</feature>
<dbReference type="RefSeq" id="XP_007932427.1">
    <property type="nucleotide sequence ID" value="XM_007934236.1"/>
</dbReference>
<name>M3AIF4_PSEFD</name>
<dbReference type="EMBL" id="KB446572">
    <property type="protein sequence ID" value="EME76988.1"/>
    <property type="molecule type" value="Genomic_DNA"/>
</dbReference>
<dbReference type="OrthoDB" id="10633303at2759"/>
<feature type="region of interest" description="Disordered" evidence="1">
    <location>
        <begin position="638"/>
        <end position="801"/>
    </location>
</feature>
<feature type="region of interest" description="Disordered" evidence="1">
    <location>
        <begin position="448"/>
        <end position="482"/>
    </location>
</feature>
<dbReference type="KEGG" id="pfj:MYCFIDRAFT_209368"/>
<gene>
    <name evidence="2" type="ORF">MYCFIDRAFT_209368</name>
</gene>
<protein>
    <submittedName>
        <fullName evidence="2">Uncharacterized protein</fullName>
    </submittedName>
</protein>
<feature type="region of interest" description="Disordered" evidence="1">
    <location>
        <begin position="264"/>
        <end position="301"/>
    </location>
</feature>
<dbReference type="GeneID" id="19336778"/>
<dbReference type="HOGENOM" id="CLU_334663_0_0_1"/>
<organism evidence="2 3">
    <name type="scientific">Pseudocercospora fijiensis (strain CIRAD86)</name>
    <name type="common">Black leaf streak disease fungus</name>
    <name type="synonym">Mycosphaerella fijiensis</name>
    <dbReference type="NCBI Taxonomy" id="383855"/>
    <lineage>
        <taxon>Eukaryota</taxon>
        <taxon>Fungi</taxon>
        <taxon>Dikarya</taxon>
        <taxon>Ascomycota</taxon>
        <taxon>Pezizomycotina</taxon>
        <taxon>Dothideomycetes</taxon>
        <taxon>Dothideomycetidae</taxon>
        <taxon>Mycosphaerellales</taxon>
        <taxon>Mycosphaerellaceae</taxon>
        <taxon>Pseudocercospora</taxon>
    </lineage>
</organism>
<evidence type="ECO:0000313" key="3">
    <source>
        <dbReference type="Proteomes" id="UP000016932"/>
    </source>
</evidence>
<feature type="compositionally biased region" description="Polar residues" evidence="1">
    <location>
        <begin position="785"/>
        <end position="796"/>
    </location>
</feature>
<proteinExistence type="predicted"/>
<feature type="compositionally biased region" description="Low complexity" evidence="1">
    <location>
        <begin position="759"/>
        <end position="780"/>
    </location>
</feature>
<reference evidence="2 3" key="1">
    <citation type="journal article" date="2012" name="PLoS Pathog.">
        <title>Diverse lifestyles and strategies of plant pathogenesis encoded in the genomes of eighteen Dothideomycetes fungi.</title>
        <authorList>
            <person name="Ohm R.A."/>
            <person name="Feau N."/>
            <person name="Henrissat B."/>
            <person name="Schoch C.L."/>
            <person name="Horwitz B.A."/>
            <person name="Barry K.W."/>
            <person name="Condon B.J."/>
            <person name="Copeland A.C."/>
            <person name="Dhillon B."/>
            <person name="Glaser F."/>
            <person name="Hesse C.N."/>
            <person name="Kosti I."/>
            <person name="LaButti K."/>
            <person name="Lindquist E.A."/>
            <person name="Lucas S."/>
            <person name="Salamov A.A."/>
            <person name="Bradshaw R.E."/>
            <person name="Ciuffetti L."/>
            <person name="Hamelin R.C."/>
            <person name="Kema G.H.J."/>
            <person name="Lawrence C."/>
            <person name="Scott J.A."/>
            <person name="Spatafora J.W."/>
            <person name="Turgeon B.G."/>
            <person name="de Wit P.J.G.M."/>
            <person name="Zhong S."/>
            <person name="Goodwin S.B."/>
            <person name="Grigoriev I.V."/>
        </authorList>
    </citation>
    <scope>NUCLEOTIDE SEQUENCE [LARGE SCALE GENOMIC DNA]</scope>
    <source>
        <strain evidence="2 3">CIRAD86</strain>
    </source>
</reference>
<dbReference type="Proteomes" id="UP000016932">
    <property type="component" value="Unassembled WGS sequence"/>
</dbReference>
<feature type="compositionally biased region" description="Basic residues" evidence="1">
    <location>
        <begin position="274"/>
        <end position="286"/>
    </location>
</feature>
<feature type="region of interest" description="Disordered" evidence="1">
    <location>
        <begin position="40"/>
        <end position="65"/>
    </location>
</feature>
<keyword evidence="3" id="KW-1185">Reference proteome</keyword>
<feature type="region of interest" description="Disordered" evidence="1">
    <location>
        <begin position="580"/>
        <end position="608"/>
    </location>
</feature>
<evidence type="ECO:0000256" key="1">
    <source>
        <dbReference type="SAM" id="MobiDB-lite"/>
    </source>
</evidence>
<feature type="compositionally biased region" description="Basic and acidic residues" evidence="1">
    <location>
        <begin position="448"/>
        <end position="461"/>
    </location>
</feature>
<sequence>MPSWVPRMQRLVKVKVRALRGAYMPVELIGAAVQSDLDQTQPGLKKTVTRPQPDHKQTSSRAQAGLKQTSNIVLQISARPSPGRHRRACRSSDCSRPLSSDGELAGCSLETESAHVSCMVDVAAEVLVARLTSGVWRGDGSHGARCITTPFEVHLSLFSCARNMVNWGSFGRGAWNGGMVGWWDGGMWCADWDEIWIALRWTGISVHLRHPPVCPPHSIAPMHAYHSLHWIAMQCVIECDNVMLPAFQLSTGPPRDLNFCVRANTTPPPTPPPQRKKACPTARQRRTAASATMSDSIPKVEVTSAEIKPRSTITLFYGLESSTSSTPLSRDDALSRRRHTAYALPALARWQTDRLAALLNTQGISEASLLELRNHRLESQKIVMLCVLVAWPWWTKIEDDEEQGLAIEMVYEWLKQSYTGPDVTLPGGISLPSVVQVSMGMNRNIDDVSGEHQPEMEEMGKSRASAQPPPPPTADRGPWAPTKHQLNTLQSIQDLTASDLTPKGLAYRVKQEFDAAPFQSPTLPELLGLVCEDELVLLHSPQPQDLCDKPPGALSGALETVQRDGTARAIIKRTTLAAPPPTLARTSTGPTLPPPRRASGGFSLAPPKIREMPARPAEQARPITTRPVIRHATRGHAGDLFLSSGSHSTHPNVDDTEGVAPGYPVLNSYSDSQQASTTLPTITDRRGYPALASNSNSERVETSPSTGVGPEYFDSGSDSEEVKTSPSTGVGPEYFDSDSEQSNPNLANRVAPEERFEISSGDSSDNSSDQPPTAASSPAAGGSERMNSAPTNSLRRPQTARGLSEPSIIRWPNFQHFTLNGNCVSFRLAVVVARAILWSWVRQKAAPFALQQR</sequence>
<accession>M3AIF4</accession>
<dbReference type="VEuPathDB" id="FungiDB:MYCFIDRAFT_209368"/>
<dbReference type="AlphaFoldDB" id="M3AIF4"/>
<feature type="compositionally biased region" description="Polar residues" evidence="1">
    <location>
        <begin position="667"/>
        <end position="681"/>
    </location>
</feature>